<organism evidence="9 10">
    <name type="scientific">Streptomyces nigrescens</name>
    <dbReference type="NCBI Taxonomy" id="1920"/>
    <lineage>
        <taxon>Bacteria</taxon>
        <taxon>Bacillati</taxon>
        <taxon>Actinomycetota</taxon>
        <taxon>Actinomycetes</taxon>
        <taxon>Kitasatosporales</taxon>
        <taxon>Streptomycetaceae</taxon>
        <taxon>Streptomyces</taxon>
    </lineage>
</organism>
<comment type="pathway">
    <text evidence="7">Lipid metabolism; fatty acid biosynthesis.</text>
</comment>
<evidence type="ECO:0000256" key="6">
    <source>
        <dbReference type="ARBA" id="ARBA00023160"/>
    </source>
</evidence>
<comment type="similarity">
    <text evidence="7">Belongs to the acyl carrier protein (ACP) family.</text>
</comment>
<evidence type="ECO:0000256" key="1">
    <source>
        <dbReference type="ARBA" id="ARBA00022450"/>
    </source>
</evidence>
<comment type="subcellular location">
    <subcellularLocation>
        <location evidence="7">Cytoplasm</location>
    </subcellularLocation>
</comment>
<keyword evidence="6 7" id="KW-0275">Fatty acid biosynthesis</keyword>
<dbReference type="Proteomes" id="UP001059597">
    <property type="component" value="Chromosome"/>
</dbReference>
<evidence type="ECO:0000256" key="4">
    <source>
        <dbReference type="ARBA" id="ARBA00022832"/>
    </source>
</evidence>
<name>A0ABN6RAG7_STRNI</name>
<comment type="function">
    <text evidence="7">Carrier of the growing fatty acid chain in fatty acid biosynthesis.</text>
</comment>
<accession>A0ABN6RAG7</accession>
<dbReference type="PROSITE" id="PS50075">
    <property type="entry name" value="CARRIER"/>
    <property type="match status" value="1"/>
</dbReference>
<gene>
    <name evidence="7" type="primary">acpP</name>
    <name evidence="9" type="ORF">HEK616_71000</name>
</gene>
<keyword evidence="10" id="KW-1185">Reference proteome</keyword>
<feature type="domain" description="Carrier" evidence="8">
    <location>
        <begin position="35"/>
        <end position="110"/>
    </location>
</feature>
<dbReference type="PANTHER" id="PTHR20863">
    <property type="entry name" value="ACYL CARRIER PROTEIN"/>
    <property type="match status" value="1"/>
</dbReference>
<evidence type="ECO:0000256" key="2">
    <source>
        <dbReference type="ARBA" id="ARBA00022516"/>
    </source>
</evidence>
<dbReference type="InterPro" id="IPR009081">
    <property type="entry name" value="PP-bd_ACP"/>
</dbReference>
<evidence type="ECO:0000256" key="7">
    <source>
        <dbReference type="HAMAP-Rule" id="MF_01217"/>
    </source>
</evidence>
<protein>
    <recommendedName>
        <fullName evidence="7">Acyl carrier protein</fullName>
        <shortName evidence="7">ACP</shortName>
    </recommendedName>
</protein>
<evidence type="ECO:0000256" key="5">
    <source>
        <dbReference type="ARBA" id="ARBA00023098"/>
    </source>
</evidence>
<keyword evidence="3 7" id="KW-0597">Phosphoprotein</keyword>
<evidence type="ECO:0000313" key="10">
    <source>
        <dbReference type="Proteomes" id="UP001059597"/>
    </source>
</evidence>
<reference evidence="9" key="1">
    <citation type="submission" date="2022-06" db="EMBL/GenBank/DDBJ databases">
        <title>Complete genome sequence of Streptomyces nigrescens HEK616.</title>
        <authorList>
            <person name="Asamizu S."/>
            <person name="Onaka H."/>
        </authorList>
    </citation>
    <scope>NUCLEOTIDE SEQUENCE</scope>
    <source>
        <strain evidence="9">HEK616</strain>
    </source>
</reference>
<sequence>MPYARHPSGRTSGRGPLFPSVSDREVIVMTVPTREEIVAELAEILHEVAGVVPAEVTEEKSLVEELDVDSLAMAEVIVVAEERFGIALPEEEMKDMRRVLDIVLRVEKQLAS</sequence>
<dbReference type="NCBIfam" id="NF002147">
    <property type="entry name" value="PRK00982.1-1"/>
    <property type="match status" value="1"/>
</dbReference>
<evidence type="ECO:0000256" key="3">
    <source>
        <dbReference type="ARBA" id="ARBA00022553"/>
    </source>
</evidence>
<dbReference type="HAMAP" id="MF_01217">
    <property type="entry name" value="Acyl_carrier"/>
    <property type="match status" value="1"/>
</dbReference>
<dbReference type="SUPFAM" id="SSF47336">
    <property type="entry name" value="ACP-like"/>
    <property type="match status" value="1"/>
</dbReference>
<feature type="modified residue" description="O-(pantetheine 4'-phosphoryl)serine" evidence="7">
    <location>
        <position position="70"/>
    </location>
</feature>
<keyword evidence="4 7" id="KW-0276">Fatty acid metabolism</keyword>
<dbReference type="PANTHER" id="PTHR20863:SF76">
    <property type="entry name" value="CARRIER DOMAIN-CONTAINING PROTEIN"/>
    <property type="match status" value="1"/>
</dbReference>
<keyword evidence="1 7" id="KW-0596">Phosphopantetheine</keyword>
<dbReference type="InterPro" id="IPR036736">
    <property type="entry name" value="ACP-like_sf"/>
</dbReference>
<keyword evidence="7" id="KW-0963">Cytoplasm</keyword>
<keyword evidence="5 7" id="KW-0443">Lipid metabolism</keyword>
<dbReference type="InterPro" id="IPR003231">
    <property type="entry name" value="ACP"/>
</dbReference>
<evidence type="ECO:0000313" key="9">
    <source>
        <dbReference type="EMBL" id="BDM73613.1"/>
    </source>
</evidence>
<comment type="PTM">
    <text evidence="7">4'-phosphopantetheine is transferred from CoA to a specific serine of apo-ACP by AcpS. This modification is essential for activity because fatty acids are bound in thioester linkage to the sulfhydryl of the prosthetic group.</text>
</comment>
<dbReference type="Pfam" id="PF00550">
    <property type="entry name" value="PP-binding"/>
    <property type="match status" value="1"/>
</dbReference>
<keyword evidence="2 7" id="KW-0444">Lipid biosynthesis</keyword>
<dbReference type="EMBL" id="AP026073">
    <property type="protein sequence ID" value="BDM73613.1"/>
    <property type="molecule type" value="Genomic_DNA"/>
</dbReference>
<evidence type="ECO:0000259" key="8">
    <source>
        <dbReference type="PROSITE" id="PS50075"/>
    </source>
</evidence>
<dbReference type="Gene3D" id="1.10.1200.10">
    <property type="entry name" value="ACP-like"/>
    <property type="match status" value="1"/>
</dbReference>
<proteinExistence type="inferred from homology"/>